<proteinExistence type="predicted"/>
<keyword evidence="2" id="KW-1185">Reference proteome</keyword>
<gene>
    <name evidence="1" type="ORF">SAMN06265373_101318</name>
</gene>
<evidence type="ECO:0000313" key="2">
    <source>
        <dbReference type="Proteomes" id="UP001157961"/>
    </source>
</evidence>
<organism evidence="1 2">
    <name type="scientific">Shimia sagamensis</name>
    <dbReference type="NCBI Taxonomy" id="1566352"/>
    <lineage>
        <taxon>Bacteria</taxon>
        <taxon>Pseudomonadati</taxon>
        <taxon>Pseudomonadota</taxon>
        <taxon>Alphaproteobacteria</taxon>
        <taxon>Rhodobacterales</taxon>
        <taxon>Roseobacteraceae</taxon>
    </lineage>
</organism>
<comment type="caution">
    <text evidence="1">The sequence shown here is derived from an EMBL/GenBank/DDBJ whole genome shotgun (WGS) entry which is preliminary data.</text>
</comment>
<name>A0ABY1N7U7_9RHOB</name>
<reference evidence="1 2" key="1">
    <citation type="submission" date="2017-05" db="EMBL/GenBank/DDBJ databases">
        <authorList>
            <person name="Varghese N."/>
            <person name="Submissions S."/>
        </authorList>
    </citation>
    <scope>NUCLEOTIDE SEQUENCE [LARGE SCALE GENOMIC DNA]</scope>
    <source>
        <strain evidence="1 2">DSM 29734</strain>
    </source>
</reference>
<accession>A0ABY1N7U7</accession>
<sequence length="98" mass="10861">MFIGNFGNTVPFCKGWQGGEGNDEGSKTEATHDNIFQRSEGDLISLTLKGMGQFTRFDCFEGESPLPFVEKSANRCYLEFMLGTGANGCDLRRTDFCL</sequence>
<dbReference type="EMBL" id="FXTY01000001">
    <property type="protein sequence ID" value="SMP02816.1"/>
    <property type="molecule type" value="Genomic_DNA"/>
</dbReference>
<protein>
    <submittedName>
        <fullName evidence="1">Uncharacterized protein</fullName>
    </submittedName>
</protein>
<dbReference type="Proteomes" id="UP001157961">
    <property type="component" value="Unassembled WGS sequence"/>
</dbReference>
<evidence type="ECO:0000313" key="1">
    <source>
        <dbReference type="EMBL" id="SMP02816.1"/>
    </source>
</evidence>